<accession>A0A4Y9K0F8</accession>
<dbReference type="Gene3D" id="3.40.1580.10">
    <property type="entry name" value="SMI1/KNR4-like"/>
    <property type="match status" value="1"/>
</dbReference>
<sequence length="183" mass="21690">MKKFRYLDIDDEYASKVSQEIISEFESIFNIKLPSLYVEFITEYNKASVRQDTFDYYDSYNQEEALVGFGFDSFETEENIEPGNNILRQWIYDDEIYGYPYVYSFGSTGAGDFICFDYRDNPLGDNPKICIVIHDEYDEQTGRRLLFPVADDFEEFLDKLYDFNERYPEGYSSALFQAKFCKK</sequence>
<dbReference type="AlphaFoldDB" id="A0A4Y9K0F8"/>
<proteinExistence type="predicted"/>
<dbReference type="Proteomes" id="UP000297396">
    <property type="component" value="Unassembled WGS sequence"/>
</dbReference>
<evidence type="ECO:0000313" key="3">
    <source>
        <dbReference type="Proteomes" id="UP000297396"/>
    </source>
</evidence>
<dbReference type="InterPro" id="IPR037883">
    <property type="entry name" value="Knr4/Smi1-like_sf"/>
</dbReference>
<evidence type="ECO:0000259" key="1">
    <source>
        <dbReference type="SMART" id="SM00860"/>
    </source>
</evidence>
<comment type="caution">
    <text evidence="2">The sequence shown here is derived from an EMBL/GenBank/DDBJ whole genome shotgun (WGS) entry which is preliminary data.</text>
</comment>
<dbReference type="SMART" id="SM00860">
    <property type="entry name" value="SMI1_KNR4"/>
    <property type="match status" value="1"/>
</dbReference>
<name>A0A4Y9K0F8_9PAST</name>
<dbReference type="EMBL" id="SPPA01000012">
    <property type="protein sequence ID" value="TFV10176.1"/>
    <property type="molecule type" value="Genomic_DNA"/>
</dbReference>
<dbReference type="OrthoDB" id="1149162at2"/>
<evidence type="ECO:0000313" key="2">
    <source>
        <dbReference type="EMBL" id="TFV10176.1"/>
    </source>
</evidence>
<organism evidence="2 3">
    <name type="scientific">Muribacter muris</name>
    <dbReference type="NCBI Taxonomy" id="67855"/>
    <lineage>
        <taxon>Bacteria</taxon>
        <taxon>Pseudomonadati</taxon>
        <taxon>Pseudomonadota</taxon>
        <taxon>Gammaproteobacteria</taxon>
        <taxon>Pasteurellales</taxon>
        <taxon>Pasteurellaceae</taxon>
        <taxon>Muribacter</taxon>
    </lineage>
</organism>
<reference evidence="2 3" key="1">
    <citation type="submission" date="2019-03" db="EMBL/GenBank/DDBJ databases">
        <title>Diversity of the mouse oral microbiome.</title>
        <authorList>
            <person name="Joseph S."/>
            <person name="Aduse-Opoku J."/>
            <person name="Curtis M."/>
            <person name="Wade W."/>
            <person name="Hashim A."/>
        </authorList>
    </citation>
    <scope>NUCLEOTIDE SEQUENCE [LARGE SCALE GENOMIC DNA]</scope>
    <source>
        <strain evidence="2 3">WT12</strain>
    </source>
</reference>
<dbReference type="Pfam" id="PF09346">
    <property type="entry name" value="SMI1_KNR4"/>
    <property type="match status" value="1"/>
</dbReference>
<dbReference type="RefSeq" id="WP_135056235.1">
    <property type="nucleotide sequence ID" value="NZ_JADGLC010000012.1"/>
</dbReference>
<dbReference type="SUPFAM" id="SSF160631">
    <property type="entry name" value="SMI1/KNR4-like"/>
    <property type="match status" value="1"/>
</dbReference>
<protein>
    <submittedName>
        <fullName evidence="2">SMI1/KNR4 family protein</fullName>
    </submittedName>
</protein>
<feature type="domain" description="Knr4/Smi1-like" evidence="1">
    <location>
        <begin position="16"/>
        <end position="159"/>
    </location>
</feature>
<gene>
    <name evidence="2" type="ORF">E4T80_06335</name>
</gene>
<dbReference type="InterPro" id="IPR018958">
    <property type="entry name" value="Knr4/Smi1-like_dom"/>
</dbReference>